<accession>A0A5C3MKZ2</accession>
<evidence type="ECO:0000256" key="3">
    <source>
        <dbReference type="ARBA" id="ARBA00022833"/>
    </source>
</evidence>
<protein>
    <recommendedName>
        <fullName evidence="9">Zn(2)-C6 fungal-type domain-containing protein</fullName>
    </recommendedName>
</protein>
<feature type="region of interest" description="Disordered" evidence="8">
    <location>
        <begin position="154"/>
        <end position="173"/>
    </location>
</feature>
<keyword evidence="5" id="KW-0238">DNA-binding</keyword>
<evidence type="ECO:0000256" key="4">
    <source>
        <dbReference type="ARBA" id="ARBA00023015"/>
    </source>
</evidence>
<dbReference type="GO" id="GO:0008270">
    <property type="term" value="F:zinc ion binding"/>
    <property type="evidence" value="ECO:0007669"/>
    <property type="project" value="InterPro"/>
</dbReference>
<evidence type="ECO:0000256" key="6">
    <source>
        <dbReference type="ARBA" id="ARBA00023163"/>
    </source>
</evidence>
<dbReference type="SMART" id="SM00066">
    <property type="entry name" value="GAL4"/>
    <property type="match status" value="1"/>
</dbReference>
<dbReference type="AlphaFoldDB" id="A0A5C3MKZ2"/>
<dbReference type="PANTHER" id="PTHR31313:SF78">
    <property type="entry name" value="TRANSCRIPTION FACTOR DOMAIN-CONTAINING PROTEIN"/>
    <property type="match status" value="1"/>
</dbReference>
<evidence type="ECO:0000259" key="9">
    <source>
        <dbReference type="PROSITE" id="PS50048"/>
    </source>
</evidence>
<dbReference type="PROSITE" id="PS50048">
    <property type="entry name" value="ZN2_CY6_FUNGAL_2"/>
    <property type="match status" value="1"/>
</dbReference>
<organism evidence="10 11">
    <name type="scientific">Heliocybe sulcata</name>
    <dbReference type="NCBI Taxonomy" id="5364"/>
    <lineage>
        <taxon>Eukaryota</taxon>
        <taxon>Fungi</taxon>
        <taxon>Dikarya</taxon>
        <taxon>Basidiomycota</taxon>
        <taxon>Agaricomycotina</taxon>
        <taxon>Agaricomycetes</taxon>
        <taxon>Gloeophyllales</taxon>
        <taxon>Gloeophyllaceae</taxon>
        <taxon>Heliocybe</taxon>
    </lineage>
</organism>
<dbReference type="PROSITE" id="PS00463">
    <property type="entry name" value="ZN2_CY6_FUNGAL_1"/>
    <property type="match status" value="1"/>
</dbReference>
<keyword evidence="7" id="KW-0539">Nucleus</keyword>
<dbReference type="SUPFAM" id="SSF57701">
    <property type="entry name" value="Zn2/Cys6 DNA-binding domain"/>
    <property type="match status" value="1"/>
</dbReference>
<evidence type="ECO:0000256" key="1">
    <source>
        <dbReference type="ARBA" id="ARBA00004123"/>
    </source>
</evidence>
<comment type="subcellular location">
    <subcellularLocation>
        <location evidence="1">Nucleus</location>
    </subcellularLocation>
</comment>
<dbReference type="Gene3D" id="4.10.240.10">
    <property type="entry name" value="Zn(2)-C6 fungal-type DNA-binding domain"/>
    <property type="match status" value="1"/>
</dbReference>
<sequence length="249" mass="27718">MSCGVFQFGHAHPKDASSSQQTAPAEPTKRASRACDRCRHARMKCVRPGDEFPCQACAQVKIECTMSGPRFRSGPPKGYIRALEQRWYQAEAILGVLLSSPNSLAESVTTVLRHDPMAREVLDRVSSGPFSLLGRAHLPQDSSMQDVMAFATRGHDNGARPKQPRSSREDLASETPIMTFGQLTRWQDRLAMGFASSPTSLTPYTVYVPQAATHAENVSEWSRNLYEEDMSDTYTTGYQSEHEEEDRSN</sequence>
<dbReference type="CDD" id="cd00067">
    <property type="entry name" value="GAL4"/>
    <property type="match status" value="1"/>
</dbReference>
<keyword evidence="2" id="KW-0479">Metal-binding</keyword>
<keyword evidence="11" id="KW-1185">Reference proteome</keyword>
<evidence type="ECO:0000256" key="2">
    <source>
        <dbReference type="ARBA" id="ARBA00022723"/>
    </source>
</evidence>
<feature type="region of interest" description="Disordered" evidence="8">
    <location>
        <begin position="8"/>
        <end position="32"/>
    </location>
</feature>
<dbReference type="InterPro" id="IPR001138">
    <property type="entry name" value="Zn2Cys6_DnaBD"/>
</dbReference>
<dbReference type="GO" id="GO:0003677">
    <property type="term" value="F:DNA binding"/>
    <property type="evidence" value="ECO:0007669"/>
    <property type="project" value="UniProtKB-KW"/>
</dbReference>
<dbReference type="EMBL" id="ML213533">
    <property type="protein sequence ID" value="TFK46079.1"/>
    <property type="molecule type" value="Genomic_DNA"/>
</dbReference>
<evidence type="ECO:0000256" key="5">
    <source>
        <dbReference type="ARBA" id="ARBA00023125"/>
    </source>
</evidence>
<dbReference type="Proteomes" id="UP000305948">
    <property type="component" value="Unassembled WGS sequence"/>
</dbReference>
<dbReference type="PANTHER" id="PTHR31313">
    <property type="entry name" value="TY1 ENHANCER ACTIVATOR"/>
    <property type="match status" value="1"/>
</dbReference>
<evidence type="ECO:0000313" key="11">
    <source>
        <dbReference type="Proteomes" id="UP000305948"/>
    </source>
</evidence>
<name>A0A5C3MKZ2_9AGAM</name>
<keyword evidence="4" id="KW-0805">Transcription regulation</keyword>
<proteinExistence type="predicted"/>
<feature type="domain" description="Zn(2)-C6 fungal-type" evidence="9">
    <location>
        <begin position="34"/>
        <end position="66"/>
    </location>
</feature>
<keyword evidence="6" id="KW-0804">Transcription</keyword>
<gene>
    <name evidence="10" type="ORF">OE88DRAFT_1668228</name>
</gene>
<dbReference type="Pfam" id="PF00172">
    <property type="entry name" value="Zn_clus"/>
    <property type="match status" value="1"/>
</dbReference>
<dbReference type="InterPro" id="IPR036864">
    <property type="entry name" value="Zn2-C6_fun-type_DNA-bd_sf"/>
</dbReference>
<dbReference type="GO" id="GO:0000981">
    <property type="term" value="F:DNA-binding transcription factor activity, RNA polymerase II-specific"/>
    <property type="evidence" value="ECO:0007669"/>
    <property type="project" value="InterPro"/>
</dbReference>
<dbReference type="STRING" id="5364.A0A5C3MKZ2"/>
<keyword evidence="3" id="KW-0862">Zinc</keyword>
<dbReference type="OrthoDB" id="2123952at2759"/>
<evidence type="ECO:0000313" key="10">
    <source>
        <dbReference type="EMBL" id="TFK46079.1"/>
    </source>
</evidence>
<dbReference type="InterPro" id="IPR051615">
    <property type="entry name" value="Transcr_Regulatory_Elem"/>
</dbReference>
<evidence type="ECO:0000256" key="8">
    <source>
        <dbReference type="SAM" id="MobiDB-lite"/>
    </source>
</evidence>
<dbReference type="GO" id="GO:0005634">
    <property type="term" value="C:nucleus"/>
    <property type="evidence" value="ECO:0007669"/>
    <property type="project" value="UniProtKB-SubCell"/>
</dbReference>
<evidence type="ECO:0000256" key="7">
    <source>
        <dbReference type="ARBA" id="ARBA00023242"/>
    </source>
</evidence>
<reference evidence="10 11" key="1">
    <citation type="journal article" date="2019" name="Nat. Ecol. Evol.">
        <title>Megaphylogeny resolves global patterns of mushroom evolution.</title>
        <authorList>
            <person name="Varga T."/>
            <person name="Krizsan K."/>
            <person name="Foldi C."/>
            <person name="Dima B."/>
            <person name="Sanchez-Garcia M."/>
            <person name="Sanchez-Ramirez S."/>
            <person name="Szollosi G.J."/>
            <person name="Szarkandi J.G."/>
            <person name="Papp V."/>
            <person name="Albert L."/>
            <person name="Andreopoulos W."/>
            <person name="Angelini C."/>
            <person name="Antonin V."/>
            <person name="Barry K.W."/>
            <person name="Bougher N.L."/>
            <person name="Buchanan P."/>
            <person name="Buyck B."/>
            <person name="Bense V."/>
            <person name="Catcheside P."/>
            <person name="Chovatia M."/>
            <person name="Cooper J."/>
            <person name="Damon W."/>
            <person name="Desjardin D."/>
            <person name="Finy P."/>
            <person name="Geml J."/>
            <person name="Haridas S."/>
            <person name="Hughes K."/>
            <person name="Justo A."/>
            <person name="Karasinski D."/>
            <person name="Kautmanova I."/>
            <person name="Kiss B."/>
            <person name="Kocsube S."/>
            <person name="Kotiranta H."/>
            <person name="LaButti K.M."/>
            <person name="Lechner B.E."/>
            <person name="Liimatainen K."/>
            <person name="Lipzen A."/>
            <person name="Lukacs Z."/>
            <person name="Mihaltcheva S."/>
            <person name="Morgado L.N."/>
            <person name="Niskanen T."/>
            <person name="Noordeloos M.E."/>
            <person name="Ohm R.A."/>
            <person name="Ortiz-Santana B."/>
            <person name="Ovrebo C."/>
            <person name="Racz N."/>
            <person name="Riley R."/>
            <person name="Savchenko A."/>
            <person name="Shiryaev A."/>
            <person name="Soop K."/>
            <person name="Spirin V."/>
            <person name="Szebenyi C."/>
            <person name="Tomsovsky M."/>
            <person name="Tulloss R.E."/>
            <person name="Uehling J."/>
            <person name="Grigoriev I.V."/>
            <person name="Vagvolgyi C."/>
            <person name="Papp T."/>
            <person name="Martin F.M."/>
            <person name="Miettinen O."/>
            <person name="Hibbett D.S."/>
            <person name="Nagy L.G."/>
        </authorList>
    </citation>
    <scope>NUCLEOTIDE SEQUENCE [LARGE SCALE GENOMIC DNA]</scope>
    <source>
        <strain evidence="10 11">OMC1185</strain>
    </source>
</reference>